<dbReference type="RefSeq" id="WP_037448492.1">
    <property type="nucleotide sequence ID" value="NZ_JFHR01000009.1"/>
</dbReference>
<dbReference type="GO" id="GO:0004364">
    <property type="term" value="F:glutathione transferase activity"/>
    <property type="evidence" value="ECO:0007669"/>
    <property type="project" value="TreeGrafter"/>
</dbReference>
<evidence type="ECO:0000313" key="5">
    <source>
        <dbReference type="Proteomes" id="UP000028411"/>
    </source>
</evidence>
<feature type="domain" description="GST C-terminal" evidence="3">
    <location>
        <begin position="85"/>
        <end position="215"/>
    </location>
</feature>
<dbReference type="InterPro" id="IPR036249">
    <property type="entry name" value="Thioredoxin-like_sf"/>
</dbReference>
<dbReference type="SFLD" id="SFLDG00358">
    <property type="entry name" value="Main_(cytGST)"/>
    <property type="match status" value="1"/>
</dbReference>
<dbReference type="PANTHER" id="PTHR43969">
    <property type="entry name" value="GLUTATHIONE S TRANSFERASE D10, ISOFORM A-RELATED"/>
    <property type="match status" value="1"/>
</dbReference>
<dbReference type="CDD" id="cd00299">
    <property type="entry name" value="GST_C_family"/>
    <property type="match status" value="1"/>
</dbReference>
<dbReference type="Pfam" id="PF13409">
    <property type="entry name" value="GST_N_2"/>
    <property type="match status" value="1"/>
</dbReference>
<dbReference type="eggNOG" id="COG0625">
    <property type="taxonomic scope" value="Bacteria"/>
</dbReference>
<dbReference type="InterPro" id="IPR010987">
    <property type="entry name" value="Glutathione-S-Trfase_C-like"/>
</dbReference>
<gene>
    <name evidence="4" type="ORF">BV95_01120</name>
</gene>
<dbReference type="Gene3D" id="3.40.30.10">
    <property type="entry name" value="Glutaredoxin"/>
    <property type="match status" value="1"/>
</dbReference>
<name>A0A081RHB2_SPHCR</name>
<protein>
    <submittedName>
        <fullName evidence="4">Glutathione S-transferase</fullName>
    </submittedName>
</protein>
<dbReference type="SUPFAM" id="SSF47616">
    <property type="entry name" value="GST C-terminal domain-like"/>
    <property type="match status" value="1"/>
</dbReference>
<evidence type="ECO:0000259" key="2">
    <source>
        <dbReference type="PROSITE" id="PS50404"/>
    </source>
</evidence>
<feature type="domain" description="GST N-terminal" evidence="2">
    <location>
        <begin position="1"/>
        <end position="80"/>
    </location>
</feature>
<dbReference type="GO" id="GO:0006749">
    <property type="term" value="P:glutathione metabolic process"/>
    <property type="evidence" value="ECO:0007669"/>
    <property type="project" value="TreeGrafter"/>
</dbReference>
<dbReference type="AlphaFoldDB" id="A0A081RHB2"/>
<organism evidence="4 5">
    <name type="scientific">Sphingobium chlorophenolicum</name>
    <dbReference type="NCBI Taxonomy" id="46429"/>
    <lineage>
        <taxon>Bacteria</taxon>
        <taxon>Pseudomonadati</taxon>
        <taxon>Pseudomonadota</taxon>
        <taxon>Alphaproteobacteria</taxon>
        <taxon>Sphingomonadales</taxon>
        <taxon>Sphingomonadaceae</taxon>
        <taxon>Sphingobium</taxon>
    </lineage>
</organism>
<dbReference type="InterPro" id="IPR004045">
    <property type="entry name" value="Glutathione_S-Trfase_N"/>
</dbReference>
<dbReference type="PROSITE" id="PS50404">
    <property type="entry name" value="GST_NTER"/>
    <property type="match status" value="1"/>
</dbReference>
<proteinExistence type="predicted"/>
<dbReference type="PROSITE" id="PS50405">
    <property type="entry name" value="GST_CTER"/>
    <property type="match status" value="1"/>
</dbReference>
<evidence type="ECO:0000256" key="1">
    <source>
        <dbReference type="ARBA" id="ARBA00011738"/>
    </source>
</evidence>
<dbReference type="SFLD" id="SFLDS00019">
    <property type="entry name" value="Glutathione_Transferase_(cytos"/>
    <property type="match status" value="1"/>
</dbReference>
<accession>A0A081RHB2</accession>
<dbReference type="Pfam" id="PF00043">
    <property type="entry name" value="GST_C"/>
    <property type="match status" value="1"/>
</dbReference>
<evidence type="ECO:0000313" key="4">
    <source>
        <dbReference type="EMBL" id="KEQ54585.1"/>
    </source>
</evidence>
<dbReference type="SUPFAM" id="SSF52833">
    <property type="entry name" value="Thioredoxin-like"/>
    <property type="match status" value="1"/>
</dbReference>
<dbReference type="OrthoDB" id="9794721at2"/>
<comment type="subunit">
    <text evidence="1">Homodimer.</text>
</comment>
<keyword evidence="4" id="KW-0808">Transferase</keyword>
<dbReference type="PROSITE" id="PS51354">
    <property type="entry name" value="GLUTAREDOXIN_2"/>
    <property type="match status" value="1"/>
</dbReference>
<dbReference type="EMBL" id="JFHR01000009">
    <property type="protein sequence ID" value="KEQ54585.1"/>
    <property type="molecule type" value="Genomic_DNA"/>
</dbReference>
<dbReference type="Gene3D" id="1.20.1050.10">
    <property type="match status" value="1"/>
</dbReference>
<dbReference type="PATRIC" id="fig|46429.4.peg.1080"/>
<dbReference type="InterPro" id="IPR004046">
    <property type="entry name" value="GST_C"/>
</dbReference>
<evidence type="ECO:0000259" key="3">
    <source>
        <dbReference type="PROSITE" id="PS50405"/>
    </source>
</evidence>
<dbReference type="CDD" id="cd00570">
    <property type="entry name" value="GST_N_family"/>
    <property type="match status" value="1"/>
</dbReference>
<dbReference type="PANTHER" id="PTHR43969:SF9">
    <property type="entry name" value="GLUTATHIONE S TRANSFERASE D10, ISOFORM A-RELATED"/>
    <property type="match status" value="1"/>
</dbReference>
<dbReference type="InterPro" id="IPR036282">
    <property type="entry name" value="Glutathione-S-Trfase_C_sf"/>
</dbReference>
<dbReference type="InterPro" id="IPR040079">
    <property type="entry name" value="Glutathione_S-Trfase"/>
</dbReference>
<comment type="caution">
    <text evidence="4">The sequence shown here is derived from an EMBL/GenBank/DDBJ whole genome shotgun (WGS) entry which is preliminary data.</text>
</comment>
<dbReference type="Proteomes" id="UP000028411">
    <property type="component" value="Unassembled WGS sequence"/>
</dbReference>
<sequence length="223" mass="25549">MWQLFQFPLCPFSRKVRLLLGEKGVGYDLVRESPWEARDEFLDLNPAGTTPVMVDEEKGNTLIDSQAICEYFEETVEKFPLISGTAAGRAEVRRLTAFFDQNFYGDVVGPLLHERMKKRLIERAPPDARVLREAMKRANVHMDYMDYLLDHRSWMAGPTLSLADIAAAAHLSVADYLGGIDWAGHETVKRWYAGFKSRPSFRPLLSERMEVITPPPHYEKPDF</sequence>
<reference evidence="4 5" key="1">
    <citation type="submission" date="2014-02" db="EMBL/GenBank/DDBJ databases">
        <title>Whole genome sequence of Sphingobium chlorophenolicum NBRC 16172.</title>
        <authorList>
            <person name="Gan H.M."/>
            <person name="Gan H.Y."/>
            <person name="Chew T.H."/>
            <person name="Savka M.A."/>
        </authorList>
    </citation>
    <scope>NUCLEOTIDE SEQUENCE [LARGE SCALE GENOMIC DNA]</scope>
    <source>
        <strain evidence="4 5">NBRC 16172</strain>
    </source>
</reference>